<evidence type="ECO:0000256" key="1">
    <source>
        <dbReference type="ARBA" id="ARBA00034221"/>
    </source>
</evidence>
<reference evidence="5 6" key="1">
    <citation type="submission" date="2010-07" db="EMBL/GenBank/DDBJ databases">
        <title>The draft genome of Paenibacillus curdlanolyticus YK9.</title>
        <authorList>
            <consortium name="US DOE Joint Genome Institute (JGI-PGF)"/>
            <person name="Lucas S."/>
            <person name="Copeland A."/>
            <person name="Lapidus A."/>
            <person name="Cheng J.-F."/>
            <person name="Bruce D."/>
            <person name="Goodwin L."/>
            <person name="Pitluck S."/>
            <person name="Land M.L."/>
            <person name="Hauser L."/>
            <person name="Chang Y.-J."/>
            <person name="Jeffries C."/>
            <person name="Anderson I.J."/>
            <person name="Johnson E."/>
            <person name="Loganathan U."/>
            <person name="Mulhopadhyay B."/>
            <person name="Kyrpides N."/>
            <person name="Woyke T.J."/>
        </authorList>
    </citation>
    <scope>NUCLEOTIDE SEQUENCE [LARGE SCALE GENOMIC DNA]</scope>
    <source>
        <strain evidence="5 6">YK9</strain>
    </source>
</reference>
<dbReference type="PANTHER" id="PTHR23131:SF4">
    <property type="entry name" value="METALLO-BETA-LACTAMASE SUPERFAMILY POTEIN"/>
    <property type="match status" value="1"/>
</dbReference>
<dbReference type="AlphaFoldDB" id="E0I6D7"/>
<dbReference type="Proteomes" id="UP000005387">
    <property type="component" value="Unassembled WGS sequence"/>
</dbReference>
<comment type="catalytic activity">
    <reaction evidence="1">
        <text>3',5'-cyclic CMP + H2O = CMP + H(+)</text>
        <dbReference type="Rhea" id="RHEA:72675"/>
        <dbReference type="ChEBI" id="CHEBI:15377"/>
        <dbReference type="ChEBI" id="CHEBI:15378"/>
        <dbReference type="ChEBI" id="CHEBI:58003"/>
        <dbReference type="ChEBI" id="CHEBI:60377"/>
    </reaction>
    <physiologicalReaction direction="left-to-right" evidence="1">
        <dbReference type="Rhea" id="RHEA:72676"/>
    </physiologicalReaction>
</comment>
<dbReference type="InterPro" id="IPR050662">
    <property type="entry name" value="Sec-metab_biosynth-thioest"/>
</dbReference>
<protein>
    <submittedName>
        <fullName evidence="5">Beta-lactamase domain protein</fullName>
    </submittedName>
</protein>
<accession>E0I6D7</accession>
<dbReference type="Gene3D" id="3.60.15.10">
    <property type="entry name" value="Ribonuclease Z/Hydroxyacylglutathione hydrolase-like"/>
    <property type="match status" value="1"/>
</dbReference>
<dbReference type="SUPFAM" id="SSF56281">
    <property type="entry name" value="Metallo-hydrolase/oxidoreductase"/>
    <property type="match status" value="1"/>
</dbReference>
<comment type="catalytic activity">
    <reaction evidence="3">
        <text>3',5'-cyclic UMP + H2O = UMP + H(+)</text>
        <dbReference type="Rhea" id="RHEA:70575"/>
        <dbReference type="ChEBI" id="CHEBI:15377"/>
        <dbReference type="ChEBI" id="CHEBI:15378"/>
        <dbReference type="ChEBI" id="CHEBI:57865"/>
        <dbReference type="ChEBI" id="CHEBI:184387"/>
    </reaction>
    <physiologicalReaction direction="left-to-right" evidence="3">
        <dbReference type="Rhea" id="RHEA:70576"/>
    </physiologicalReaction>
</comment>
<dbReference type="PANTHER" id="PTHR23131">
    <property type="entry name" value="ENDORIBONUCLEASE LACTB2"/>
    <property type="match status" value="1"/>
</dbReference>
<proteinExistence type="predicted"/>
<dbReference type="EMBL" id="AEDD01000003">
    <property type="protein sequence ID" value="EFM11603.1"/>
    <property type="molecule type" value="Genomic_DNA"/>
</dbReference>
<evidence type="ECO:0000256" key="2">
    <source>
        <dbReference type="ARBA" id="ARBA00034301"/>
    </source>
</evidence>
<evidence type="ECO:0000313" key="5">
    <source>
        <dbReference type="EMBL" id="EFM11603.1"/>
    </source>
</evidence>
<keyword evidence="6" id="KW-1185">Reference proteome</keyword>
<feature type="domain" description="Metallo-beta-lactamase" evidence="4">
    <location>
        <begin position="23"/>
        <end position="227"/>
    </location>
</feature>
<dbReference type="OrthoDB" id="9761531at2"/>
<dbReference type="Pfam" id="PF00753">
    <property type="entry name" value="Lactamase_B"/>
    <property type="match status" value="1"/>
</dbReference>
<gene>
    <name evidence="5" type="ORF">PaecuDRAFT_1209</name>
</gene>
<dbReference type="InterPro" id="IPR036866">
    <property type="entry name" value="RibonucZ/Hydroxyglut_hydro"/>
</dbReference>
<dbReference type="RefSeq" id="WP_006037224.1">
    <property type="nucleotide sequence ID" value="NZ_AEDD01000003.1"/>
</dbReference>
<dbReference type="STRING" id="717606.PaecuDRAFT_1209"/>
<dbReference type="SMART" id="SM00849">
    <property type="entry name" value="Lactamase_B"/>
    <property type="match status" value="1"/>
</dbReference>
<comment type="function">
    <text evidence="2">Counteracts the endogenous Pycsar antiviral defense system. Phosphodiesterase that enables metal-dependent hydrolysis of host cyclic nucleotide Pycsar defense signals such as cCMP and cUMP.</text>
</comment>
<dbReference type="InterPro" id="IPR001279">
    <property type="entry name" value="Metallo-B-lactamas"/>
</dbReference>
<evidence type="ECO:0000313" key="6">
    <source>
        <dbReference type="Proteomes" id="UP000005387"/>
    </source>
</evidence>
<name>E0I6D7_9BACL</name>
<dbReference type="eggNOG" id="COG0491">
    <property type="taxonomic scope" value="Bacteria"/>
</dbReference>
<evidence type="ECO:0000259" key="4">
    <source>
        <dbReference type="SMART" id="SM00849"/>
    </source>
</evidence>
<sequence>MIYKQLAPDAWRIRLDIEGPLKWVNAYLFKGKDGYSVVDPGMSSPVNKKRWDELTKRLTISYADMKHIYVTHHHSDHYGLAGWLQERSNAEVWMSKTCHMEAEWSYQNDRKYINNWCKRLGGDADSLSSQNQICEKHPCDVHYIQHEDLVPVGDRWMRALCTPGHTRGHVSFYDEQGGLLICGDQILPIMMPNLTFINGIDRNPLLELLQSIELQKQLPVKVAWPGHMHTLLNFAERCDEVLRYHMDKLEAVRVLLRSGTQSSYALCTRLFPSYVGKPHLFKLKLVETYAYLQYLVTEREARWCFGDNVMQFSAS</sequence>
<evidence type="ECO:0000256" key="3">
    <source>
        <dbReference type="ARBA" id="ARBA00048505"/>
    </source>
</evidence>
<organism evidence="5 6">
    <name type="scientific">Paenibacillus curdlanolyticus YK9</name>
    <dbReference type="NCBI Taxonomy" id="717606"/>
    <lineage>
        <taxon>Bacteria</taxon>
        <taxon>Bacillati</taxon>
        <taxon>Bacillota</taxon>
        <taxon>Bacilli</taxon>
        <taxon>Bacillales</taxon>
        <taxon>Paenibacillaceae</taxon>
        <taxon>Paenibacillus</taxon>
    </lineage>
</organism>